<keyword evidence="3" id="KW-1185">Reference proteome</keyword>
<dbReference type="EMBL" id="SGPK01000039">
    <property type="protein sequence ID" value="THH10323.1"/>
    <property type="molecule type" value="Genomic_DNA"/>
</dbReference>
<name>A0A4V3XDM5_9AGAM</name>
<reference evidence="2 3" key="1">
    <citation type="submission" date="2019-02" db="EMBL/GenBank/DDBJ databases">
        <title>Genome sequencing of the rare red list fungi Phellinidium pouzarii.</title>
        <authorList>
            <person name="Buettner E."/>
            <person name="Kellner H."/>
        </authorList>
    </citation>
    <scope>NUCLEOTIDE SEQUENCE [LARGE SCALE GENOMIC DNA]</scope>
    <source>
        <strain evidence="2 3">DSM 108285</strain>
    </source>
</reference>
<evidence type="ECO:0000313" key="3">
    <source>
        <dbReference type="Proteomes" id="UP000308199"/>
    </source>
</evidence>
<evidence type="ECO:0000313" key="2">
    <source>
        <dbReference type="EMBL" id="THH10323.1"/>
    </source>
</evidence>
<dbReference type="Proteomes" id="UP000308199">
    <property type="component" value="Unassembled WGS sequence"/>
</dbReference>
<feature type="signal peptide" evidence="1">
    <location>
        <begin position="1"/>
        <end position="22"/>
    </location>
</feature>
<evidence type="ECO:0000256" key="1">
    <source>
        <dbReference type="SAM" id="SignalP"/>
    </source>
</evidence>
<dbReference type="OrthoDB" id="3267427at2759"/>
<protein>
    <recommendedName>
        <fullName evidence="4">GPI anchored protein</fullName>
    </recommendedName>
</protein>
<keyword evidence="1" id="KW-0732">Signal</keyword>
<comment type="caution">
    <text evidence="2">The sequence shown here is derived from an EMBL/GenBank/DDBJ whole genome shotgun (WGS) entry which is preliminary data.</text>
</comment>
<evidence type="ECO:0008006" key="4">
    <source>
        <dbReference type="Google" id="ProtNLM"/>
    </source>
</evidence>
<feature type="chain" id="PRO_5020801667" description="GPI anchored protein" evidence="1">
    <location>
        <begin position="23"/>
        <end position="199"/>
    </location>
</feature>
<proteinExistence type="predicted"/>
<gene>
    <name evidence="2" type="ORF">EW145_g1406</name>
</gene>
<dbReference type="AlphaFoldDB" id="A0A4V3XDM5"/>
<organism evidence="2 3">
    <name type="scientific">Phellinidium pouzarii</name>
    <dbReference type="NCBI Taxonomy" id="167371"/>
    <lineage>
        <taxon>Eukaryota</taxon>
        <taxon>Fungi</taxon>
        <taxon>Dikarya</taxon>
        <taxon>Basidiomycota</taxon>
        <taxon>Agaricomycotina</taxon>
        <taxon>Agaricomycetes</taxon>
        <taxon>Hymenochaetales</taxon>
        <taxon>Hymenochaetaceae</taxon>
        <taxon>Phellinidium</taxon>
    </lineage>
</organism>
<accession>A0A4V3XDM5</accession>
<sequence length="199" mass="19789">MLHNPFMASLVVGLGIVQGVRSQVETASIFIPPIVDSGASLQGEIAGSSADGTTYVLSYVPTSAGDTPFTLTLVENASHVSVHVFASDAMASASVELDADCGFGSSANVCTAVAEVGSGTNITTEIQTISAASEFTGTLTPVAVSKASAAASGFSSATSSTQSSSPSAPSTRSTSAATLNVAIEYGPVLSMFLGVVLNL</sequence>